<feature type="transmembrane region" description="Helical" evidence="6">
    <location>
        <begin position="146"/>
        <end position="165"/>
    </location>
</feature>
<feature type="transmembrane region" description="Helical" evidence="6">
    <location>
        <begin position="266"/>
        <end position="283"/>
    </location>
</feature>
<dbReference type="PANTHER" id="PTHR23513:SF11">
    <property type="entry name" value="STAPHYLOFERRIN A TRANSPORTER"/>
    <property type="match status" value="1"/>
</dbReference>
<dbReference type="InterPro" id="IPR036259">
    <property type="entry name" value="MFS_trans_sf"/>
</dbReference>
<feature type="domain" description="Major facilitator superfamily (MFS) profile" evidence="7">
    <location>
        <begin position="9"/>
        <end position="403"/>
    </location>
</feature>
<evidence type="ECO:0000256" key="2">
    <source>
        <dbReference type="ARBA" id="ARBA00022475"/>
    </source>
</evidence>
<dbReference type="Gene3D" id="1.20.1250.20">
    <property type="entry name" value="MFS general substrate transporter like domains"/>
    <property type="match status" value="1"/>
</dbReference>
<feature type="transmembrane region" description="Helical" evidence="6">
    <location>
        <begin position="380"/>
        <end position="398"/>
    </location>
</feature>
<sequence length="407" mass="44881">MKIKQYYNNILGENLGSFLKANIMAFIGLNIGIIGVNWFIINVTGQNRILGVYGAVSLIASFCALLFFGSLADKYNKIKILKFCLLIEAFIFIAAAGLNYLNFPVIFLIYGLAVLSMPVMMLYAAVSRAALAQVAPAQKLIKGNSVFEIAIQCGAVLAALATGFIYHGFGFNVLMLTASFTLLLSYIMLDEDLAGTDLNSKSHAGKTYFENLKEGLRYFRENKVLLLFGLIVFFPGIVIAASNTVIPGYVEQFLKQDSRVYGAGEMFFASGALLSGFLTAWVSSFIKKELLQFVLFVLSAAVLFSFSLNRFVAGFYIAIFLSGLFIASLRIILNAKFMELTGKEFLGRTIVFLTAITTVFQAALVYFIGYYMDVFKVTDGYLILTIVILAGFAGVYILKPEQKKREP</sequence>
<evidence type="ECO:0000313" key="9">
    <source>
        <dbReference type="Proteomes" id="UP000001029"/>
    </source>
</evidence>
<dbReference type="AlphaFoldDB" id="B2KDF1"/>
<feature type="transmembrane region" description="Helical" evidence="6">
    <location>
        <begin position="290"/>
        <end position="308"/>
    </location>
</feature>
<dbReference type="GO" id="GO:0022857">
    <property type="term" value="F:transmembrane transporter activity"/>
    <property type="evidence" value="ECO:0007669"/>
    <property type="project" value="InterPro"/>
</dbReference>
<dbReference type="InterPro" id="IPR011701">
    <property type="entry name" value="MFS"/>
</dbReference>
<feature type="transmembrane region" description="Helical" evidence="6">
    <location>
        <begin position="345"/>
        <end position="368"/>
    </location>
</feature>
<feature type="transmembrane region" description="Helical" evidence="6">
    <location>
        <begin position="21"/>
        <end position="41"/>
    </location>
</feature>
<proteinExistence type="predicted"/>
<keyword evidence="2" id="KW-1003">Cell membrane</keyword>
<dbReference type="RefSeq" id="WP_012415162.1">
    <property type="nucleotide sequence ID" value="NC_010644.1"/>
</dbReference>
<protein>
    <submittedName>
        <fullName evidence="8">Major facilitator superfamily MFS_1</fullName>
    </submittedName>
</protein>
<dbReference type="PANTHER" id="PTHR23513">
    <property type="entry name" value="INTEGRAL MEMBRANE EFFLUX PROTEIN-RELATED"/>
    <property type="match status" value="1"/>
</dbReference>
<dbReference type="STRING" id="445932.Emin_0994"/>
<dbReference type="Pfam" id="PF07690">
    <property type="entry name" value="MFS_1"/>
    <property type="match status" value="1"/>
</dbReference>
<feature type="transmembrane region" description="Helical" evidence="6">
    <location>
        <begin position="80"/>
        <end position="101"/>
    </location>
</feature>
<evidence type="ECO:0000256" key="4">
    <source>
        <dbReference type="ARBA" id="ARBA00022989"/>
    </source>
</evidence>
<evidence type="ECO:0000256" key="3">
    <source>
        <dbReference type="ARBA" id="ARBA00022692"/>
    </source>
</evidence>
<keyword evidence="5 6" id="KW-0472">Membrane</keyword>
<dbReference type="SUPFAM" id="SSF103473">
    <property type="entry name" value="MFS general substrate transporter"/>
    <property type="match status" value="1"/>
</dbReference>
<reference evidence="8 9" key="1">
    <citation type="journal article" date="2009" name="Appl. Environ. Microbiol.">
        <title>Genomic analysis of 'Elusimicrobium minutum,' the first cultivated representative of the phylum 'Elusimicrobia' (formerly termite group 1).</title>
        <authorList>
            <person name="Herlemann D.P.R."/>
            <person name="Geissinger O."/>
            <person name="Ikeda-Ohtsubo W."/>
            <person name="Kunin V."/>
            <person name="Sun H."/>
            <person name="Lapidus A."/>
            <person name="Hugenholtz P."/>
            <person name="Brune A."/>
        </authorList>
    </citation>
    <scope>NUCLEOTIDE SEQUENCE [LARGE SCALE GENOMIC DNA]</scope>
    <source>
        <strain evidence="8 9">Pei191</strain>
    </source>
</reference>
<feature type="transmembrane region" description="Helical" evidence="6">
    <location>
        <begin position="314"/>
        <end position="333"/>
    </location>
</feature>
<feature type="transmembrane region" description="Helical" evidence="6">
    <location>
        <begin position="107"/>
        <end position="126"/>
    </location>
</feature>
<dbReference type="CDD" id="cd06173">
    <property type="entry name" value="MFS_MefA_like"/>
    <property type="match status" value="1"/>
</dbReference>
<dbReference type="HOGENOM" id="CLU_675666_0_0_0"/>
<evidence type="ECO:0000256" key="6">
    <source>
        <dbReference type="SAM" id="Phobius"/>
    </source>
</evidence>
<dbReference type="Proteomes" id="UP000001029">
    <property type="component" value="Chromosome"/>
</dbReference>
<gene>
    <name evidence="8" type="ordered locus">Emin_0994</name>
</gene>
<accession>B2KDF1</accession>
<feature type="transmembrane region" description="Helical" evidence="6">
    <location>
        <begin position="224"/>
        <end position="246"/>
    </location>
</feature>
<evidence type="ECO:0000259" key="7">
    <source>
        <dbReference type="PROSITE" id="PS50850"/>
    </source>
</evidence>
<dbReference type="KEGG" id="emi:Emin_0994"/>
<name>B2KDF1_ELUMP</name>
<evidence type="ECO:0000313" key="8">
    <source>
        <dbReference type="EMBL" id="ACC98547.1"/>
    </source>
</evidence>
<keyword evidence="9" id="KW-1185">Reference proteome</keyword>
<keyword evidence="4 6" id="KW-1133">Transmembrane helix</keyword>
<keyword evidence="3 6" id="KW-0812">Transmembrane</keyword>
<dbReference type="OrthoDB" id="9775268at2"/>
<dbReference type="GO" id="GO:0005886">
    <property type="term" value="C:plasma membrane"/>
    <property type="evidence" value="ECO:0007669"/>
    <property type="project" value="UniProtKB-SubCell"/>
</dbReference>
<dbReference type="PROSITE" id="PS50850">
    <property type="entry name" value="MFS"/>
    <property type="match status" value="1"/>
</dbReference>
<organism evidence="8 9">
    <name type="scientific">Elusimicrobium minutum (strain Pei191)</name>
    <dbReference type="NCBI Taxonomy" id="445932"/>
    <lineage>
        <taxon>Bacteria</taxon>
        <taxon>Pseudomonadati</taxon>
        <taxon>Elusimicrobiota</taxon>
        <taxon>Elusimicrobia</taxon>
        <taxon>Elusimicrobiales</taxon>
        <taxon>Elusimicrobiaceae</taxon>
        <taxon>Elusimicrobium</taxon>
    </lineage>
</organism>
<dbReference type="EMBL" id="CP001055">
    <property type="protein sequence ID" value="ACC98547.1"/>
    <property type="molecule type" value="Genomic_DNA"/>
</dbReference>
<dbReference type="InterPro" id="IPR020846">
    <property type="entry name" value="MFS_dom"/>
</dbReference>
<feature type="transmembrane region" description="Helical" evidence="6">
    <location>
        <begin position="47"/>
        <end position="68"/>
    </location>
</feature>
<evidence type="ECO:0000256" key="5">
    <source>
        <dbReference type="ARBA" id="ARBA00023136"/>
    </source>
</evidence>
<comment type="subcellular location">
    <subcellularLocation>
        <location evidence="1">Cell membrane</location>
        <topology evidence="1">Multi-pass membrane protein</topology>
    </subcellularLocation>
</comment>
<feature type="transmembrane region" description="Helical" evidence="6">
    <location>
        <begin position="171"/>
        <end position="189"/>
    </location>
</feature>
<evidence type="ECO:0000256" key="1">
    <source>
        <dbReference type="ARBA" id="ARBA00004651"/>
    </source>
</evidence>